<evidence type="ECO:0000256" key="6">
    <source>
        <dbReference type="SAM" id="SignalP"/>
    </source>
</evidence>
<dbReference type="Proteomes" id="UP000288587">
    <property type="component" value="Unassembled WGS sequence"/>
</dbReference>
<feature type="signal peptide" evidence="6">
    <location>
        <begin position="1"/>
        <end position="28"/>
    </location>
</feature>
<evidence type="ECO:0000256" key="4">
    <source>
        <dbReference type="ARBA" id="ARBA00023136"/>
    </source>
</evidence>
<evidence type="ECO:0000256" key="2">
    <source>
        <dbReference type="ARBA" id="ARBA00005722"/>
    </source>
</evidence>
<comment type="caution">
    <text evidence="7">The sequence shown here is derived from an EMBL/GenBank/DDBJ whole genome shotgun (WGS) entry which is preliminary data.</text>
</comment>
<dbReference type="AlphaFoldDB" id="A0A437LHY5"/>
<evidence type="ECO:0000256" key="5">
    <source>
        <dbReference type="ARBA" id="ARBA00023237"/>
    </source>
</evidence>
<evidence type="ECO:0000256" key="3">
    <source>
        <dbReference type="ARBA" id="ARBA00022729"/>
    </source>
</evidence>
<proteinExistence type="inferred from homology"/>
<protein>
    <submittedName>
        <fullName evidence="7">MipA/OmpV family protein</fullName>
    </submittedName>
</protein>
<accession>A0A437LHY5</accession>
<evidence type="ECO:0000256" key="1">
    <source>
        <dbReference type="ARBA" id="ARBA00004442"/>
    </source>
</evidence>
<keyword evidence="3 6" id="KW-0732">Signal</keyword>
<name>A0A437LHY5_9BURK</name>
<dbReference type="GO" id="GO:0009279">
    <property type="term" value="C:cell outer membrane"/>
    <property type="evidence" value="ECO:0007669"/>
    <property type="project" value="UniProtKB-SubCell"/>
</dbReference>
<dbReference type="EMBL" id="SACM01000003">
    <property type="protein sequence ID" value="RVT84973.1"/>
    <property type="molecule type" value="Genomic_DNA"/>
</dbReference>
<dbReference type="PANTHER" id="PTHR38776">
    <property type="entry name" value="MLTA-INTERACTING PROTEIN-RELATED"/>
    <property type="match status" value="1"/>
</dbReference>
<evidence type="ECO:0000313" key="8">
    <source>
        <dbReference type="Proteomes" id="UP000288587"/>
    </source>
</evidence>
<organism evidence="7 8">
    <name type="scientific">Inhella crocodyli</name>
    <dbReference type="NCBI Taxonomy" id="2499851"/>
    <lineage>
        <taxon>Bacteria</taxon>
        <taxon>Pseudomonadati</taxon>
        <taxon>Pseudomonadota</taxon>
        <taxon>Betaproteobacteria</taxon>
        <taxon>Burkholderiales</taxon>
        <taxon>Sphaerotilaceae</taxon>
        <taxon>Inhella</taxon>
    </lineage>
</organism>
<gene>
    <name evidence="7" type="ORF">EOD73_12710</name>
</gene>
<keyword evidence="5" id="KW-0998">Cell outer membrane</keyword>
<comment type="similarity">
    <text evidence="2">Belongs to the MipA/OmpV family.</text>
</comment>
<dbReference type="RefSeq" id="WP_127683376.1">
    <property type="nucleotide sequence ID" value="NZ_SACM01000003.1"/>
</dbReference>
<comment type="subcellular location">
    <subcellularLocation>
        <location evidence="1">Cell outer membrane</location>
    </subcellularLocation>
</comment>
<dbReference type="PANTHER" id="PTHR38776:SF1">
    <property type="entry name" value="MLTA-INTERACTING PROTEIN-RELATED"/>
    <property type="match status" value="1"/>
</dbReference>
<keyword evidence="8" id="KW-1185">Reference proteome</keyword>
<sequence>MTSFDRAGRGLLAAVALVALAAAGPALAAEPARGGQPLWELGGAVFGVSQQAYPGSDEHLNRALVLPYFVYRGKVLRADRETAGLRAIKTERYELDVGVAGAFGGGDDEIKARQGMRELGTLVELGPRLKVRLGEGGGTAGSWRLDLPVRGVFDLNDRARHRGMAFEPELSFQRQAAGGWRYSTGLSAIVADRRLADHFYGVSAQDAMAGRPAYTAQSGLVAWRWSVSATRALGRDWRVFGFARLDSVAGAANENSPLVRKTTGSTVGLGLTYTWMRSETRAND</sequence>
<reference evidence="7 8" key="1">
    <citation type="submission" date="2019-01" db="EMBL/GenBank/DDBJ databases">
        <authorList>
            <person name="Chen W.-M."/>
        </authorList>
    </citation>
    <scope>NUCLEOTIDE SEQUENCE [LARGE SCALE GENOMIC DNA]</scope>
    <source>
        <strain evidence="7 8">CCP-18</strain>
    </source>
</reference>
<evidence type="ECO:0000313" key="7">
    <source>
        <dbReference type="EMBL" id="RVT84973.1"/>
    </source>
</evidence>
<dbReference type="InterPro" id="IPR010583">
    <property type="entry name" value="MipA"/>
</dbReference>
<keyword evidence="4" id="KW-0472">Membrane</keyword>
<dbReference type="Pfam" id="PF06629">
    <property type="entry name" value="MipA"/>
    <property type="match status" value="1"/>
</dbReference>
<feature type="chain" id="PRO_5019463370" evidence="6">
    <location>
        <begin position="29"/>
        <end position="284"/>
    </location>
</feature>
<dbReference type="OrthoDB" id="5290976at2"/>